<evidence type="ECO:0000313" key="3">
    <source>
        <dbReference type="EMBL" id="MRZ51954.1"/>
    </source>
</evidence>
<dbReference type="EMBL" id="CYYK01000011">
    <property type="protein sequence ID" value="CUO77459.1"/>
    <property type="molecule type" value="Genomic_DNA"/>
</dbReference>
<proteinExistence type="predicted"/>
<reference evidence="8 9" key="3">
    <citation type="journal article" date="2019" name="Nat. Med.">
        <title>A library of human gut bacterial isolates paired with longitudinal multiomics data enables mechanistic microbiome research.</title>
        <authorList>
            <person name="Poyet M."/>
            <person name="Groussin M."/>
            <person name="Gibbons S.M."/>
            <person name="Avila-Pacheco J."/>
            <person name="Jiang X."/>
            <person name="Kearney S.M."/>
            <person name="Perrotta A.R."/>
            <person name="Berdy B."/>
            <person name="Zhao S."/>
            <person name="Lieberman T.D."/>
            <person name="Swanson P.K."/>
            <person name="Smith M."/>
            <person name="Roesemann S."/>
            <person name="Alexander J.E."/>
            <person name="Rich S.A."/>
            <person name="Livny J."/>
            <person name="Vlamakis H."/>
            <person name="Clish C."/>
            <person name="Bullock K."/>
            <person name="Deik A."/>
            <person name="Scott J."/>
            <person name="Pierce K.A."/>
            <person name="Xavier R.J."/>
            <person name="Alm E.J."/>
        </authorList>
    </citation>
    <scope>NUCLEOTIDE SEQUENCE [LARGE SCALE GENOMIC DNA]</scope>
    <source>
        <strain evidence="4 9">BIOML-A20</strain>
        <strain evidence="3 8">BIOML-A32</strain>
    </source>
</reference>
<evidence type="ECO:0000313" key="2">
    <source>
        <dbReference type="EMBL" id="MDB9006472.1"/>
    </source>
</evidence>
<evidence type="ECO:0000313" key="1">
    <source>
        <dbReference type="EMBL" id="CUO77459.1"/>
    </source>
</evidence>
<dbReference type="EMBL" id="WKMC01000015">
    <property type="protein sequence ID" value="MRZ51954.1"/>
    <property type="molecule type" value="Genomic_DNA"/>
</dbReference>
<dbReference type="Proteomes" id="UP000441609">
    <property type="component" value="Unassembled WGS sequence"/>
</dbReference>
<dbReference type="Proteomes" id="UP001210126">
    <property type="component" value="Unassembled WGS sequence"/>
</dbReference>
<dbReference type="OrthoDB" id="638548at2"/>
<evidence type="ECO:0000313" key="9">
    <source>
        <dbReference type="Proteomes" id="UP000441609"/>
    </source>
</evidence>
<reference evidence="2" key="4">
    <citation type="submission" date="2023-01" db="EMBL/GenBank/DDBJ databases">
        <title>Human gut microbiome strain richness.</title>
        <authorList>
            <person name="Chen-Liaw A."/>
        </authorList>
    </citation>
    <scope>NUCLEOTIDE SEQUENCE</scope>
    <source>
        <strain evidence="2">RTP21484st1_E5_RTP21484_190118</strain>
    </source>
</reference>
<dbReference type="EMBL" id="QSJN01000003">
    <property type="protein sequence ID" value="RHD76329.1"/>
    <property type="molecule type" value="Genomic_DNA"/>
</dbReference>
<accession>A0A174HX52</accession>
<reference evidence="1 6" key="1">
    <citation type="submission" date="2015-09" db="EMBL/GenBank/DDBJ databases">
        <authorList>
            <consortium name="Pathogen Informatics"/>
        </authorList>
    </citation>
    <scope>NUCLEOTIDE SEQUENCE [LARGE SCALE GENOMIC DNA]</scope>
    <source>
        <strain evidence="1 6">2789STDY5608822</strain>
    </source>
</reference>
<evidence type="ECO:0000313" key="5">
    <source>
        <dbReference type="EMBL" id="RHD76329.1"/>
    </source>
</evidence>
<comment type="caution">
    <text evidence="1">The sequence shown here is derived from an EMBL/GenBank/DDBJ whole genome shotgun (WGS) entry which is preliminary data.</text>
</comment>
<evidence type="ECO:0000313" key="6">
    <source>
        <dbReference type="Proteomes" id="UP000095455"/>
    </source>
</evidence>
<organism evidence="1 6">
    <name type="scientific">Parabacteroides distasonis</name>
    <dbReference type="NCBI Taxonomy" id="823"/>
    <lineage>
        <taxon>Bacteria</taxon>
        <taxon>Pseudomonadati</taxon>
        <taxon>Bacteroidota</taxon>
        <taxon>Bacteroidia</taxon>
        <taxon>Bacteroidales</taxon>
        <taxon>Tannerellaceae</taxon>
        <taxon>Parabacteroides</taxon>
    </lineage>
</organism>
<evidence type="ECO:0000313" key="4">
    <source>
        <dbReference type="EMBL" id="MSB74745.1"/>
    </source>
</evidence>
<name>A0A174HX52_PARDI</name>
<reference evidence="5 7" key="2">
    <citation type="submission" date="2018-08" db="EMBL/GenBank/DDBJ databases">
        <title>A genome reference for cultivated species of the human gut microbiota.</title>
        <authorList>
            <person name="Zou Y."/>
            <person name="Xue W."/>
            <person name="Luo G."/>
        </authorList>
    </citation>
    <scope>NUCLEOTIDE SEQUENCE [LARGE SCALE GENOMIC DNA]</scope>
    <source>
        <strain evidence="5 7">AM30-4</strain>
    </source>
</reference>
<sequence>MTLLDLFLLFGKGEFIYADTASVPPEYKACLCSSCEDHIDDNHHTGYSFDQEDGEVIAKGLSTEPDNFLPQRLNLYNAFETKDYDNGIQQTSGFFNTPNGKFIWQDYLYQDRLLNATQQYEPSLENLSKAVKLAEYYRYLGYFYYLKKIWTIQKYTGIRS</sequence>
<dbReference type="Proteomes" id="UP000284660">
    <property type="component" value="Unassembled WGS sequence"/>
</dbReference>
<dbReference type="Proteomes" id="UP000441358">
    <property type="component" value="Unassembled WGS sequence"/>
</dbReference>
<evidence type="ECO:0000313" key="8">
    <source>
        <dbReference type="Proteomes" id="UP000441358"/>
    </source>
</evidence>
<dbReference type="EMBL" id="WKMO01000015">
    <property type="protein sequence ID" value="MSB74745.1"/>
    <property type="molecule type" value="Genomic_DNA"/>
</dbReference>
<dbReference type="RefSeq" id="WP_005854018.1">
    <property type="nucleotide sequence ID" value="NZ_BQOC01000001.1"/>
</dbReference>
<dbReference type="AlphaFoldDB" id="A0A174HX52"/>
<protein>
    <submittedName>
        <fullName evidence="1">Uncharacterized protein</fullName>
    </submittedName>
</protein>
<evidence type="ECO:0000313" key="7">
    <source>
        <dbReference type="Proteomes" id="UP000284660"/>
    </source>
</evidence>
<dbReference type="Proteomes" id="UP000095455">
    <property type="component" value="Unassembled WGS sequence"/>
</dbReference>
<gene>
    <name evidence="5" type="ORF">DW782_06050</name>
    <name evidence="1" type="ORF">ERS852380_03091</name>
    <name evidence="3" type="ORF">GKD66_17300</name>
    <name evidence="4" type="ORF">GKD70_15900</name>
    <name evidence="2" type="ORF">PN599_15870</name>
</gene>
<dbReference type="EMBL" id="JAQMPJ010000017">
    <property type="protein sequence ID" value="MDB9006472.1"/>
    <property type="molecule type" value="Genomic_DNA"/>
</dbReference>